<keyword evidence="1" id="KW-0547">Nucleotide-binding</keyword>
<feature type="domain" description="C2H2-type" evidence="6">
    <location>
        <begin position="476"/>
        <end position="500"/>
    </location>
</feature>
<dbReference type="FunFam" id="3.30.420.40:FF:000004">
    <property type="entry name" value="Molecular chaperone DnaK"/>
    <property type="match status" value="1"/>
</dbReference>
<dbReference type="GO" id="GO:0140662">
    <property type="term" value="F:ATP-dependent protein folding chaperone"/>
    <property type="evidence" value="ECO:0007669"/>
    <property type="project" value="InterPro"/>
</dbReference>
<dbReference type="FunFam" id="3.30.30.30:FF:000003">
    <property type="entry name" value="Heat shock protein 9"/>
    <property type="match status" value="1"/>
</dbReference>
<dbReference type="InterPro" id="IPR041661">
    <property type="entry name" value="ZN622/Rei1/Reh1_Znf-C2H2"/>
</dbReference>
<dbReference type="Gene3D" id="3.90.640.10">
    <property type="entry name" value="Actin, Chain A, domain 4"/>
    <property type="match status" value="1"/>
</dbReference>
<dbReference type="Gene3D" id="2.60.34.10">
    <property type="entry name" value="Substrate Binding Domain Of DNAk, Chain A, domain 1"/>
    <property type="match status" value="1"/>
</dbReference>
<evidence type="ECO:0000259" key="6">
    <source>
        <dbReference type="PROSITE" id="PS50157"/>
    </source>
</evidence>
<dbReference type="PROSITE" id="PS01036">
    <property type="entry name" value="HSP70_3"/>
    <property type="match status" value="1"/>
</dbReference>
<reference evidence="7" key="1">
    <citation type="submission" date="2023-05" db="EMBL/GenBank/DDBJ databases">
        <authorList>
            <person name="Huff M."/>
        </authorList>
    </citation>
    <scope>NUCLEOTIDE SEQUENCE</scope>
</reference>
<evidence type="ECO:0000256" key="1">
    <source>
        <dbReference type="ARBA" id="ARBA00022741"/>
    </source>
</evidence>
<dbReference type="InterPro" id="IPR018181">
    <property type="entry name" value="Heat_shock_70_CS"/>
</dbReference>
<evidence type="ECO:0000256" key="5">
    <source>
        <dbReference type="SAM" id="MobiDB-lite"/>
    </source>
</evidence>
<keyword evidence="8" id="KW-1185">Reference proteome</keyword>
<dbReference type="InterPro" id="IPR013126">
    <property type="entry name" value="Hsp_70_fam"/>
</dbReference>
<evidence type="ECO:0000313" key="8">
    <source>
        <dbReference type="Proteomes" id="UP000834106"/>
    </source>
</evidence>
<dbReference type="InterPro" id="IPR013087">
    <property type="entry name" value="Znf_C2H2_type"/>
</dbReference>
<dbReference type="PRINTS" id="PR00301">
    <property type="entry name" value="HEATSHOCK70"/>
</dbReference>
<dbReference type="Gene3D" id="3.30.30.30">
    <property type="match status" value="1"/>
</dbReference>
<feature type="coiled-coil region" evidence="4">
    <location>
        <begin position="250"/>
        <end position="277"/>
    </location>
</feature>
<evidence type="ECO:0000256" key="3">
    <source>
        <dbReference type="PROSITE-ProRule" id="PRU00042"/>
    </source>
</evidence>
<evidence type="ECO:0000256" key="4">
    <source>
        <dbReference type="SAM" id="Coils"/>
    </source>
</evidence>
<dbReference type="InterPro" id="IPR029047">
    <property type="entry name" value="HSP70_peptide-bd_sf"/>
</dbReference>
<name>A0AAD2AEV4_9LAMI</name>
<keyword evidence="2" id="KW-0067">ATP-binding</keyword>
<dbReference type="GO" id="GO:0030687">
    <property type="term" value="C:preribosome, large subunit precursor"/>
    <property type="evidence" value="ECO:0007669"/>
    <property type="project" value="TreeGrafter"/>
</dbReference>
<dbReference type="PROSITE" id="PS00028">
    <property type="entry name" value="ZINC_FINGER_C2H2_1"/>
    <property type="match status" value="1"/>
</dbReference>
<dbReference type="Proteomes" id="UP000834106">
    <property type="component" value="Chromosome 21"/>
</dbReference>
<keyword evidence="3" id="KW-0863">Zinc-finger</keyword>
<dbReference type="PROSITE" id="PS50157">
    <property type="entry name" value="ZINC_FINGER_C2H2_2"/>
    <property type="match status" value="1"/>
</dbReference>
<keyword evidence="3" id="KW-0862">Zinc</keyword>
<protein>
    <recommendedName>
        <fullName evidence="6">C2H2-type domain-containing protein</fullName>
    </recommendedName>
</protein>
<dbReference type="SUPFAM" id="SSF53067">
    <property type="entry name" value="Actin-like ATPase domain"/>
    <property type="match status" value="2"/>
</dbReference>
<accession>A0AAD2AEV4</accession>
<dbReference type="PANTHER" id="PTHR13182">
    <property type="entry name" value="ZINC FINGER PROTEIN 622"/>
    <property type="match status" value="1"/>
</dbReference>
<dbReference type="Pfam" id="PF00012">
    <property type="entry name" value="HSP70"/>
    <property type="match status" value="1"/>
</dbReference>
<dbReference type="InterPro" id="IPR043129">
    <property type="entry name" value="ATPase_NBD"/>
</dbReference>
<gene>
    <name evidence="7" type="ORF">FPE_LOCUS32176</name>
</gene>
<feature type="compositionally biased region" description="Acidic residues" evidence="5">
    <location>
        <begin position="535"/>
        <end position="547"/>
    </location>
</feature>
<dbReference type="GO" id="GO:0005524">
    <property type="term" value="F:ATP binding"/>
    <property type="evidence" value="ECO:0007669"/>
    <property type="project" value="UniProtKB-KW"/>
</dbReference>
<organism evidence="7 8">
    <name type="scientific">Fraxinus pennsylvanica</name>
    <dbReference type="NCBI Taxonomy" id="56036"/>
    <lineage>
        <taxon>Eukaryota</taxon>
        <taxon>Viridiplantae</taxon>
        <taxon>Streptophyta</taxon>
        <taxon>Embryophyta</taxon>
        <taxon>Tracheophyta</taxon>
        <taxon>Spermatophyta</taxon>
        <taxon>Magnoliopsida</taxon>
        <taxon>eudicotyledons</taxon>
        <taxon>Gunneridae</taxon>
        <taxon>Pentapetalae</taxon>
        <taxon>asterids</taxon>
        <taxon>lamiids</taxon>
        <taxon>Lamiales</taxon>
        <taxon>Oleaceae</taxon>
        <taxon>Oleeae</taxon>
        <taxon>Fraxinus</taxon>
    </lineage>
</organism>
<dbReference type="GO" id="GO:0042273">
    <property type="term" value="P:ribosomal large subunit biogenesis"/>
    <property type="evidence" value="ECO:0007669"/>
    <property type="project" value="TreeGrafter"/>
</dbReference>
<feature type="region of interest" description="Disordered" evidence="5">
    <location>
        <begin position="527"/>
        <end position="547"/>
    </location>
</feature>
<sequence>MMHNLRCQLAFSNHMYVYVESGQVLQGHSAQNPAGNDVIGIDLCTTNSCVVVMEGKNPKVIENAEGARTTPSMVAFSPKGELLVGTPTKRQSITNLTNTLFGMKRLISRRFDDPQTQKEMKMVPFKIFRAPNGDALVEANGQQYSPSQIGAFILTKMKESAEAYLGKSVNKALVIVPAYFNDAQRQATKDAGRIAGLDVQRIINEPTTISNGVFEVKATNGDTFLGGEDFDNALLEFLVSEFKRTEGIDLAKDKLALQRLQEAAEKAKIELSSTSLTEINLPFITADASGAKHLNITLSRSKFEALVNHLIERTKSPCKNCLKDVGISTNEVDEVLLVGGMTRVPKVQEIVLEIFGKSPSKGVNLDQAVAMGVAIQGGILCSDVKELLLLDVTYLYLGIEILGGIFTSLINRNTTIPTKKSQDDADQKIHYKSEWHRYNLKRKVAGVPGVTESLFLARQSALAEEKKKLDETPLMYSCGLCGKGYRSSKAHAQHLQSKSHLIRASEGTSNNEGATIIKPLVRRVARESPHHVEQEVEESEESEESEWEVVDSEDELVGEAADSLTQLKVKEHNSNDAMDEDGIDDDDELLDASCCFMCDLQHDTIESCTVHMHKQHGFFIPDVEYLKDPRGLLTYLGLKVKRDFMCLYCNDRCHPFSSLEAVRKHMEAKSHCKVHYGDGSEDEEAELEEFYDYSSSYVDTDGKQLIAVNDTSNTVELGSGGSELVITRRNDGAISTRMLGSREYLRYYRQKPRPTPANNTAITAALASRYKSMGLATVQSREHMVRLKVMKAMTKSGVEAMRSKIGMKSNVIRNLPNNVPY</sequence>
<dbReference type="InterPro" id="IPR040025">
    <property type="entry name" value="Znf622/Rei1/Reh1"/>
</dbReference>
<keyword evidence="3" id="KW-0479">Metal-binding</keyword>
<dbReference type="SUPFAM" id="SSF100920">
    <property type="entry name" value="Heat shock protein 70kD (HSP70), peptide-binding domain"/>
    <property type="match status" value="1"/>
</dbReference>
<keyword evidence="4" id="KW-0175">Coiled coil</keyword>
<dbReference type="AlphaFoldDB" id="A0AAD2AEV4"/>
<evidence type="ECO:0000256" key="2">
    <source>
        <dbReference type="ARBA" id="ARBA00022840"/>
    </source>
</evidence>
<dbReference type="InterPro" id="IPR036236">
    <property type="entry name" value="Znf_C2H2_sf"/>
</dbReference>
<dbReference type="SUPFAM" id="SSF57667">
    <property type="entry name" value="beta-beta-alpha zinc fingers"/>
    <property type="match status" value="1"/>
</dbReference>
<dbReference type="FunFam" id="3.90.640.10:FF:000003">
    <property type="entry name" value="Molecular chaperone DnaK"/>
    <property type="match status" value="1"/>
</dbReference>
<proteinExistence type="predicted"/>
<dbReference type="Gene3D" id="3.30.420.40">
    <property type="match status" value="3"/>
</dbReference>
<evidence type="ECO:0000313" key="7">
    <source>
        <dbReference type="EMBL" id="CAI9784746.1"/>
    </source>
</evidence>
<dbReference type="GO" id="GO:0008270">
    <property type="term" value="F:zinc ion binding"/>
    <property type="evidence" value="ECO:0007669"/>
    <property type="project" value="UniProtKB-KW"/>
</dbReference>
<dbReference type="EMBL" id="OU503056">
    <property type="protein sequence ID" value="CAI9784746.1"/>
    <property type="molecule type" value="Genomic_DNA"/>
</dbReference>
<dbReference type="Pfam" id="PF12756">
    <property type="entry name" value="zf-C2H2_2"/>
    <property type="match status" value="1"/>
</dbReference>
<dbReference type="PANTHER" id="PTHR13182:SF8">
    <property type="entry name" value="CYTOPLASMIC 60S SUBUNIT BIOGENESIS FACTOR ZNF622"/>
    <property type="match status" value="1"/>
</dbReference>
<dbReference type="SMART" id="SM00355">
    <property type="entry name" value="ZnF_C2H2"/>
    <property type="match status" value="3"/>
</dbReference>